<dbReference type="InterPro" id="IPR036237">
    <property type="entry name" value="Xyl_isomerase-like_sf"/>
</dbReference>
<evidence type="ECO:0000313" key="2">
    <source>
        <dbReference type="Proteomes" id="UP000012042"/>
    </source>
</evidence>
<name>M5AY05_LEVBR</name>
<dbReference type="HOGENOM" id="CLU_068005_1_0_9"/>
<dbReference type="AlphaFoldDB" id="M5AY05"/>
<protein>
    <submittedName>
        <fullName evidence="1">Uncharacterized protein</fullName>
    </submittedName>
</protein>
<sequence length="253" mass="28212">MEVFFMNKQQIVLNTLVFNQQHLAGESQLNMLQRIVHLGIAQAEVRREFFSDPLKEAPAIKDFVRENHLTLFYSVPEKIFDSAGTLNPNLPTYFAEAQAMGVHALKMNIGHFAAFTGDLTTALSPYANSEVEFNVENDQTIANGSSQNILTFLTAVNAAGVNIQFVFDLGNWRFVNEDELVVADKLSEFTRYIHVKNVQLKSSGAATVVALDRGIIDWQQALQKLPNDVPVALEYPATTTEIQHGIALLSDYH</sequence>
<accession>M5AY05</accession>
<dbReference type="EMBL" id="AP012167">
    <property type="protein sequence ID" value="BAN05966.1"/>
    <property type="molecule type" value="Genomic_DNA"/>
</dbReference>
<dbReference type="PATRIC" id="fig|1001583.3.peg.323"/>
<dbReference type="Gene3D" id="3.20.20.150">
    <property type="entry name" value="Divalent-metal-dependent TIM barrel enzymes"/>
    <property type="match status" value="1"/>
</dbReference>
<dbReference type="Proteomes" id="UP000012042">
    <property type="component" value="Chromosome"/>
</dbReference>
<dbReference type="SUPFAM" id="SSF51658">
    <property type="entry name" value="Xylose isomerase-like"/>
    <property type="match status" value="1"/>
</dbReference>
<evidence type="ECO:0000313" key="1">
    <source>
        <dbReference type="EMBL" id="BAN05966.1"/>
    </source>
</evidence>
<proteinExistence type="predicted"/>
<reference evidence="1 2" key="1">
    <citation type="journal article" date="2013" name="PLoS ONE">
        <title>Genomic Analysis by Deep Sequencing of the Probiotic Lactobacillus brevis KB290 Harboring Nine Plasmids Reveals Genomic Stability.</title>
        <authorList>
            <person name="Fukao M."/>
            <person name="Oshima K."/>
            <person name="Morita H."/>
            <person name="Toh H."/>
            <person name="Suda W."/>
            <person name="Kim S.W."/>
            <person name="Suzuki S."/>
            <person name="Yakabe T."/>
            <person name="Hattori M."/>
            <person name="Yajima N."/>
        </authorList>
    </citation>
    <scope>NUCLEOTIDE SEQUENCE [LARGE SCALE GENOMIC DNA]</scope>
    <source>
        <strain evidence="1 2">KB290</strain>
    </source>
</reference>
<dbReference type="KEGG" id="lbk:LVISKB_0331"/>
<organism evidence="1 2">
    <name type="scientific">Levilactobacillus brevis KB290</name>
    <dbReference type="NCBI Taxonomy" id="1001583"/>
    <lineage>
        <taxon>Bacteria</taxon>
        <taxon>Bacillati</taxon>
        <taxon>Bacillota</taxon>
        <taxon>Bacilli</taxon>
        <taxon>Lactobacillales</taxon>
        <taxon>Lactobacillaceae</taxon>
        <taxon>Levilactobacillus</taxon>
    </lineage>
</organism>
<gene>
    <name evidence="1" type="ORF">LVISKB_0331</name>
</gene>